<dbReference type="InterPro" id="IPR010656">
    <property type="entry name" value="DctM"/>
</dbReference>
<feature type="transmembrane region" description="Helical" evidence="1">
    <location>
        <begin position="91"/>
        <end position="111"/>
    </location>
</feature>
<dbReference type="PANTHER" id="PTHR43849:SF2">
    <property type="entry name" value="BLL3936 PROTEIN"/>
    <property type="match status" value="1"/>
</dbReference>
<sequence>MALKISLACILIGLLIGSVTLSGFGINFGHLVLSKLAGNSLILGGIFVMVLSVILGMGVPGVAAYIIVASVAVPVLLELGAPALAAHMFCLYYAVLSNITPPVAISCYMASSLAGSNPWKTGLLAIKIGLVGFILPFLFLLNPILLGLGSWTDIFLPALSGVLGTLALSVALSGYFKTKLSKLEGVLLFIAGLALMVPGQESDLLGLVLLALAYGLHTRRWKVEKV</sequence>
<evidence type="ECO:0000313" key="3">
    <source>
        <dbReference type="EMBL" id="VFB15993.1"/>
    </source>
</evidence>
<feature type="transmembrane region" description="Helical" evidence="1">
    <location>
        <begin position="62"/>
        <end position="85"/>
    </location>
</feature>
<feature type="transmembrane region" description="Helical" evidence="1">
    <location>
        <begin position="188"/>
        <end position="216"/>
    </location>
</feature>
<evidence type="ECO:0000313" key="4">
    <source>
        <dbReference type="Proteomes" id="UP000377798"/>
    </source>
</evidence>
<protein>
    <submittedName>
        <fullName evidence="3">TRAP-type uncharacterized transport system, fused permease components</fullName>
    </submittedName>
</protein>
<dbReference type="EMBL" id="CAACYI010000001">
    <property type="protein sequence ID" value="VFB15993.1"/>
    <property type="molecule type" value="Genomic_DNA"/>
</dbReference>
<organism evidence="3 4">
    <name type="scientific">Urinicoccus massiliensis</name>
    <dbReference type="NCBI Taxonomy" id="1723382"/>
    <lineage>
        <taxon>Bacteria</taxon>
        <taxon>Bacillati</taxon>
        <taxon>Bacillota</taxon>
        <taxon>Tissierellia</taxon>
        <taxon>Tissierellales</taxon>
        <taxon>Peptoniphilaceae</taxon>
        <taxon>Urinicoccus</taxon>
    </lineage>
</organism>
<gene>
    <name evidence="3" type="ORF">NCTC13150_00503</name>
</gene>
<feature type="domain" description="TRAP C4-dicarboxylate transport system permease DctM subunit" evidence="2">
    <location>
        <begin position="2"/>
        <end position="150"/>
    </location>
</feature>
<dbReference type="PANTHER" id="PTHR43849">
    <property type="entry name" value="BLL3936 PROTEIN"/>
    <property type="match status" value="1"/>
</dbReference>
<feature type="transmembrane region" description="Helical" evidence="1">
    <location>
        <begin position="123"/>
        <end position="148"/>
    </location>
</feature>
<feature type="transmembrane region" description="Helical" evidence="1">
    <location>
        <begin position="37"/>
        <end position="55"/>
    </location>
</feature>
<keyword evidence="4" id="KW-1185">Reference proteome</keyword>
<proteinExistence type="predicted"/>
<dbReference type="AlphaFoldDB" id="A0A8H2M638"/>
<dbReference type="RefSeq" id="WP_131748456.1">
    <property type="nucleotide sequence ID" value="NZ_CAACYI010000001.1"/>
</dbReference>
<name>A0A8H2M638_9FIRM</name>
<keyword evidence="1" id="KW-0812">Transmembrane</keyword>
<accession>A0A8H2M638</accession>
<evidence type="ECO:0000259" key="2">
    <source>
        <dbReference type="Pfam" id="PF06808"/>
    </source>
</evidence>
<dbReference type="Pfam" id="PF06808">
    <property type="entry name" value="DctM"/>
    <property type="match status" value="1"/>
</dbReference>
<reference evidence="3 4" key="1">
    <citation type="submission" date="2019-02" db="EMBL/GenBank/DDBJ databases">
        <authorList>
            <consortium name="Pathogen Informatics"/>
        </authorList>
    </citation>
    <scope>NUCLEOTIDE SEQUENCE [LARGE SCALE GENOMIC DNA]</scope>
    <source>
        <strain evidence="3 4">3012STDY7089603</strain>
    </source>
</reference>
<keyword evidence="1" id="KW-1133">Transmembrane helix</keyword>
<dbReference type="Proteomes" id="UP000377798">
    <property type="component" value="Unassembled WGS sequence"/>
</dbReference>
<evidence type="ECO:0000256" key="1">
    <source>
        <dbReference type="SAM" id="Phobius"/>
    </source>
</evidence>
<comment type="caution">
    <text evidence="3">The sequence shown here is derived from an EMBL/GenBank/DDBJ whole genome shotgun (WGS) entry which is preliminary data.</text>
</comment>
<keyword evidence="1" id="KW-0472">Membrane</keyword>
<feature type="transmembrane region" description="Helical" evidence="1">
    <location>
        <begin position="154"/>
        <end position="176"/>
    </location>
</feature>